<name>A0ACC2U5J7_9FUNG</name>
<accession>A0ACC2U5J7</accession>
<comment type="caution">
    <text evidence="1">The sequence shown here is derived from an EMBL/GenBank/DDBJ whole genome shotgun (WGS) entry which is preliminary data.</text>
</comment>
<evidence type="ECO:0000313" key="2">
    <source>
        <dbReference type="Proteomes" id="UP001165960"/>
    </source>
</evidence>
<gene>
    <name evidence="1" type="ORF">DSO57_1008469</name>
</gene>
<evidence type="ECO:0000313" key="1">
    <source>
        <dbReference type="EMBL" id="KAJ9082041.1"/>
    </source>
</evidence>
<organism evidence="1 2">
    <name type="scientific">Entomophthora muscae</name>
    <dbReference type="NCBI Taxonomy" id="34485"/>
    <lineage>
        <taxon>Eukaryota</taxon>
        <taxon>Fungi</taxon>
        <taxon>Fungi incertae sedis</taxon>
        <taxon>Zoopagomycota</taxon>
        <taxon>Entomophthoromycotina</taxon>
        <taxon>Entomophthoromycetes</taxon>
        <taxon>Entomophthorales</taxon>
        <taxon>Entomophthoraceae</taxon>
        <taxon>Entomophthora</taxon>
    </lineage>
</organism>
<sequence>MNFSKTVLPLHFKHNNFASFIRQLNMYGFHKINRSPRGHRTDPSYQSWEFSHPKFLRDQLELIREIRRTATEPDLNIKANNSGNESNIQFAFFQSQQQELLARVDALTSDLVQVKRELTESNRVLTIQQQVIRKLTSSLTRQNISGANSRKYLFKYRLSQLLAILSDNTVPHNEKVLYSNEPGQPAIFVTPPETQSIQHNNYQKSFRMQGNNHFIMSPTNGASTSFMNANYIANSPHASFNNYSHVASHPGNRPMLSINTVNFHSQGHLSPNHIAGHGSEASVSDDDFSRVSPHSPISPFQPQQPSGYHSHQLNASPIDPNNHNPNILFKTPPS</sequence>
<protein>
    <submittedName>
        <fullName evidence="1">Uncharacterized protein</fullName>
    </submittedName>
</protein>
<keyword evidence="2" id="KW-1185">Reference proteome</keyword>
<proteinExistence type="predicted"/>
<dbReference type="EMBL" id="QTSX02001446">
    <property type="protein sequence ID" value="KAJ9082041.1"/>
    <property type="molecule type" value="Genomic_DNA"/>
</dbReference>
<reference evidence="1" key="1">
    <citation type="submission" date="2022-04" db="EMBL/GenBank/DDBJ databases">
        <title>Genome of the entomopathogenic fungus Entomophthora muscae.</title>
        <authorList>
            <person name="Elya C."/>
            <person name="Lovett B.R."/>
            <person name="Lee E."/>
            <person name="Macias A.M."/>
            <person name="Hajek A.E."/>
            <person name="De Bivort B.L."/>
            <person name="Kasson M.T."/>
            <person name="De Fine Licht H.H."/>
            <person name="Stajich J.E."/>
        </authorList>
    </citation>
    <scope>NUCLEOTIDE SEQUENCE</scope>
    <source>
        <strain evidence="1">Berkeley</strain>
    </source>
</reference>
<dbReference type="Proteomes" id="UP001165960">
    <property type="component" value="Unassembled WGS sequence"/>
</dbReference>